<evidence type="ECO:0000256" key="5">
    <source>
        <dbReference type="ARBA" id="ARBA00022833"/>
    </source>
</evidence>
<evidence type="ECO:0000256" key="7">
    <source>
        <dbReference type="PROSITE-ProRule" id="PRU00175"/>
    </source>
</evidence>
<dbReference type="Gene3D" id="3.30.40.10">
    <property type="entry name" value="Zinc/RING finger domain, C3HC4 (zinc finger)"/>
    <property type="match status" value="1"/>
</dbReference>
<dbReference type="GO" id="GO:0000209">
    <property type="term" value="P:protein polyubiquitination"/>
    <property type="evidence" value="ECO:0007669"/>
    <property type="project" value="TreeGrafter"/>
</dbReference>
<dbReference type="GO" id="GO:0005634">
    <property type="term" value="C:nucleus"/>
    <property type="evidence" value="ECO:0007669"/>
    <property type="project" value="TreeGrafter"/>
</dbReference>
<dbReference type="InterPro" id="IPR001841">
    <property type="entry name" value="Znf_RING"/>
</dbReference>
<feature type="domain" description="RING-type" evidence="8">
    <location>
        <begin position="1128"/>
        <end position="1166"/>
    </location>
</feature>
<dbReference type="GO" id="GO:0061630">
    <property type="term" value="F:ubiquitin protein ligase activity"/>
    <property type="evidence" value="ECO:0007669"/>
    <property type="project" value="TreeGrafter"/>
</dbReference>
<evidence type="ECO:0000256" key="2">
    <source>
        <dbReference type="ARBA" id="ARBA00022741"/>
    </source>
</evidence>
<dbReference type="GO" id="GO:0008270">
    <property type="term" value="F:zinc ion binding"/>
    <property type="evidence" value="ECO:0007669"/>
    <property type="project" value="UniProtKB-KW"/>
</dbReference>
<dbReference type="InterPro" id="IPR013083">
    <property type="entry name" value="Znf_RING/FYVE/PHD"/>
</dbReference>
<dbReference type="InterPro" id="IPR014001">
    <property type="entry name" value="Helicase_ATP-bd"/>
</dbReference>
<dbReference type="GO" id="GO:0005524">
    <property type="term" value="F:ATP binding"/>
    <property type="evidence" value="ECO:0007669"/>
    <property type="project" value="InterPro"/>
</dbReference>
<dbReference type="InterPro" id="IPR001650">
    <property type="entry name" value="Helicase_C-like"/>
</dbReference>
<dbReference type="SMART" id="SM00487">
    <property type="entry name" value="DEXDc"/>
    <property type="match status" value="1"/>
</dbReference>
<feature type="domain" description="Helicase ATP-binding" evidence="9">
    <location>
        <begin position="334"/>
        <end position="538"/>
    </location>
</feature>
<dbReference type="GO" id="GO:0016787">
    <property type="term" value="F:hydrolase activity"/>
    <property type="evidence" value="ECO:0007669"/>
    <property type="project" value="UniProtKB-KW"/>
</dbReference>
<dbReference type="Pfam" id="PF13639">
    <property type="entry name" value="zf-RING_2"/>
    <property type="match status" value="1"/>
</dbReference>
<dbReference type="PROSITE" id="PS00518">
    <property type="entry name" value="ZF_RING_1"/>
    <property type="match status" value="1"/>
</dbReference>
<keyword evidence="4" id="KW-0378">Hydrolase</keyword>
<gene>
    <name evidence="10" type="ORF">GQ43DRAFT_459419</name>
</gene>
<evidence type="ECO:0000313" key="11">
    <source>
        <dbReference type="Proteomes" id="UP000799536"/>
    </source>
</evidence>
<dbReference type="Proteomes" id="UP000799536">
    <property type="component" value="Unassembled WGS sequence"/>
</dbReference>
<evidence type="ECO:0000256" key="1">
    <source>
        <dbReference type="ARBA" id="ARBA00022723"/>
    </source>
</evidence>
<dbReference type="PANTHER" id="PTHR45865">
    <property type="entry name" value="E3 UBIQUITIN-PROTEIN LIGASE SHPRH FAMILY MEMBER"/>
    <property type="match status" value="1"/>
</dbReference>
<dbReference type="SMART" id="SM00184">
    <property type="entry name" value="RING"/>
    <property type="match status" value="1"/>
</dbReference>
<dbReference type="Pfam" id="PF26021">
    <property type="entry name" value="Ferritin_C144_05"/>
    <property type="match status" value="1"/>
</dbReference>
<dbReference type="PANTHER" id="PTHR45865:SF1">
    <property type="entry name" value="E3 UBIQUITIN-PROTEIN LIGASE SHPRH"/>
    <property type="match status" value="1"/>
</dbReference>
<dbReference type="Gene3D" id="3.40.50.300">
    <property type="entry name" value="P-loop containing nucleotide triphosphate hydrolases"/>
    <property type="match status" value="1"/>
</dbReference>
<dbReference type="InterPro" id="IPR027417">
    <property type="entry name" value="P-loop_NTPase"/>
</dbReference>
<dbReference type="Pfam" id="PF00271">
    <property type="entry name" value="Helicase_C"/>
    <property type="match status" value="1"/>
</dbReference>
<dbReference type="SUPFAM" id="SSF52540">
    <property type="entry name" value="P-loop containing nucleoside triphosphate hydrolases"/>
    <property type="match status" value="2"/>
</dbReference>
<dbReference type="GO" id="GO:0006974">
    <property type="term" value="P:DNA damage response"/>
    <property type="evidence" value="ECO:0007669"/>
    <property type="project" value="TreeGrafter"/>
</dbReference>
<evidence type="ECO:0000256" key="3">
    <source>
        <dbReference type="ARBA" id="ARBA00022771"/>
    </source>
</evidence>
<keyword evidence="5" id="KW-0862">Zinc</keyword>
<sequence length="1462" mass="165770">MATVSAVAIIQAVEACGLVPSSASDNAWDTLLTFIKQDVALGSQDRAQDSFQKRRRLNNHSSVSLPPTTAINHASSAVVARVCLDLHTGSDLPINTGSWDKPHAFLETSLESFSKISEHEFRVSLRYLHHPPSGIDFIATTSAVNAVAPHLYTAATFSRTKNGKISSRKTGAVFSRCVVQWTSDAMDRLRLLTEIHWTHGLPVVEVIGPNTRLGRLELNVLADAFPVESQEAMSAWSIQEFYENVHVPPMDMEVPKQIERCLADTELYPFQRRAVDWLLRREGFAFPTNGGELVPISTSDANMASFKPSKDADGRVCYVSHLRGMIVSDIKTATRTDDSYRGGILAEEMGLGKTVELIALICQNRRPPCTTKIIDEYLGSSVTPSGATLIITPPSILEQWRNEFATHAPHLTVIHYQGLPAESASQKLQDTASAENLLKHDIVLTTYNVLSREIHHARPPPERSMRHTKQHEPRKSPLVQISWWRVCLDEAQMVESGVSQAATVARLVPRVNAWAVSGTPLRKDIQDLRGLLTFIRYEPYSNCKAIWERLDKSTFKEIISRIAMRHTKDKVREELRLPPQKRFVITVPFTRIEEQNYSEMVRQMCDACGLSEEGVPIMDGRDAHDPIAIERMREWLVRLRQTCLHAHVGRKNKRALGAKNPLRTVDEVLEIMIDQNDTLLKSEAREFISAQLVSGHIIANAKNIERRTESALTLYQEALKGIMGYIKRFQNELRDECSKIGYVLEKNYEQSDDGDTNAQNSGRILTIRKALRSFQELEHICRFSIGTCYFQIKSNETSTKPDSEDFHWLDKLENDWYEQAKAIRRQLLKEPYSKAQYLMSKIQSQQSLTKLPRVDYLKDRGGIENRKILEAIDDISDLLNAQATQLEQWREKVVSILRMPLVDQDEGKDITGDEYEDSTKAQDELYIYIMALRTIVADRNHTLNGSEDPLIDHEMRAAGTQAREGKGHAPELVLKVAAVRRDLKPKPLQNSLKGIISAVRSLVTSLHWQADGGNQRARSEALIVEKQLAEIQKIAIAQTKATMELEKELELFRVTMNQRLEFYRHLQHVSDAVRPWREKQDDVLDEKAHKQTEAKKLKAQYTLQTLETKQKFLINLRRENQTESDHSCLICLEQFDTGVLTVCGHAYCKECINQWWKEKRTCPKCRKSLHHASFHDIVFKPRDPKVQEEMHNKDSSSQVSSPNTSIYSEMNDSTMKEIKDIRLDGTSYSTKIDMIAKHLIWIRRNDPGAKSVIFSQFGDFLEVLKEALNKWKIGCSSISNKGSINEFKMNPAIDCFLLDAKSDASGLTLVNATYVFLAEPMINVALELQAIARVHRIGQQRPTTVFMYLVSDTVEQAIYNISVSRRLEHMGRSKSSNPESGTATLGLQENILDAANSMELEKAPLKRLLRKKGDGEVVPQDDLWTCLFSKRKQRRPVMEGEVERHLRAEAVENRVAAADVPN</sequence>
<keyword evidence="3 7" id="KW-0863">Zinc-finger</keyword>
<dbReference type="PROSITE" id="PS50089">
    <property type="entry name" value="ZF_RING_2"/>
    <property type="match status" value="1"/>
</dbReference>
<dbReference type="Pfam" id="PF00176">
    <property type="entry name" value="SNF2-rel_dom"/>
    <property type="match status" value="1"/>
</dbReference>
<dbReference type="CDD" id="cd18070">
    <property type="entry name" value="DEXQc_SHPRH"/>
    <property type="match status" value="1"/>
</dbReference>
<evidence type="ECO:0000256" key="4">
    <source>
        <dbReference type="ARBA" id="ARBA00022801"/>
    </source>
</evidence>
<keyword evidence="1" id="KW-0479">Metal-binding</keyword>
<evidence type="ECO:0000259" key="8">
    <source>
        <dbReference type="PROSITE" id="PS50089"/>
    </source>
</evidence>
<dbReference type="FunFam" id="3.40.50.10810:FF:000059">
    <property type="entry name" value="SNF2 family helicase/ATPase, putative"/>
    <property type="match status" value="1"/>
</dbReference>
<accession>A0A9P4JUG7</accession>
<dbReference type="InterPro" id="IPR000330">
    <property type="entry name" value="SNF2_N"/>
</dbReference>
<evidence type="ECO:0000313" key="10">
    <source>
        <dbReference type="EMBL" id="KAF2206013.1"/>
    </source>
</evidence>
<proteinExistence type="predicted"/>
<dbReference type="OrthoDB" id="5330228at2759"/>
<keyword evidence="11" id="KW-1185">Reference proteome</keyword>
<evidence type="ECO:0000259" key="9">
    <source>
        <dbReference type="PROSITE" id="PS51192"/>
    </source>
</evidence>
<dbReference type="InterPro" id="IPR017907">
    <property type="entry name" value="Znf_RING_CS"/>
</dbReference>
<comment type="caution">
    <text evidence="10">The sequence shown here is derived from an EMBL/GenBank/DDBJ whole genome shotgun (WGS) entry which is preliminary data.</text>
</comment>
<dbReference type="Gene3D" id="3.40.50.10810">
    <property type="entry name" value="Tandem AAA-ATPase domain"/>
    <property type="match status" value="1"/>
</dbReference>
<keyword evidence="6" id="KW-0067">ATP-binding</keyword>
<dbReference type="InterPro" id="IPR059033">
    <property type="entry name" value="C144_05_dom"/>
</dbReference>
<evidence type="ECO:0000256" key="6">
    <source>
        <dbReference type="ARBA" id="ARBA00022840"/>
    </source>
</evidence>
<organism evidence="10 11">
    <name type="scientific">Delitschia confertaspora ATCC 74209</name>
    <dbReference type="NCBI Taxonomy" id="1513339"/>
    <lineage>
        <taxon>Eukaryota</taxon>
        <taxon>Fungi</taxon>
        <taxon>Dikarya</taxon>
        <taxon>Ascomycota</taxon>
        <taxon>Pezizomycotina</taxon>
        <taxon>Dothideomycetes</taxon>
        <taxon>Pleosporomycetidae</taxon>
        <taxon>Pleosporales</taxon>
        <taxon>Delitschiaceae</taxon>
        <taxon>Delitschia</taxon>
    </lineage>
</organism>
<dbReference type="InterPro" id="IPR049730">
    <property type="entry name" value="SNF2/RAD54-like_C"/>
</dbReference>
<dbReference type="InterPro" id="IPR038718">
    <property type="entry name" value="SNF2-like_sf"/>
</dbReference>
<name>A0A9P4JUG7_9PLEO</name>
<keyword evidence="2" id="KW-0547">Nucleotide-binding</keyword>
<dbReference type="PROSITE" id="PS51192">
    <property type="entry name" value="HELICASE_ATP_BIND_1"/>
    <property type="match status" value="1"/>
</dbReference>
<dbReference type="CDD" id="cd18793">
    <property type="entry name" value="SF2_C_SNF"/>
    <property type="match status" value="1"/>
</dbReference>
<dbReference type="InterPro" id="IPR052583">
    <property type="entry name" value="ATP-helicase/E3_Ub-Ligase"/>
</dbReference>
<dbReference type="SUPFAM" id="SSF57850">
    <property type="entry name" value="RING/U-box"/>
    <property type="match status" value="1"/>
</dbReference>
<protein>
    <recommendedName>
        <fullName evidence="12">SNF2 family N-terminal domain protein</fullName>
    </recommendedName>
</protein>
<dbReference type="EMBL" id="ML993846">
    <property type="protein sequence ID" value="KAF2206013.1"/>
    <property type="molecule type" value="Genomic_DNA"/>
</dbReference>
<evidence type="ECO:0008006" key="12">
    <source>
        <dbReference type="Google" id="ProtNLM"/>
    </source>
</evidence>
<reference evidence="10" key="1">
    <citation type="journal article" date="2020" name="Stud. Mycol.">
        <title>101 Dothideomycetes genomes: a test case for predicting lifestyles and emergence of pathogens.</title>
        <authorList>
            <person name="Haridas S."/>
            <person name="Albert R."/>
            <person name="Binder M."/>
            <person name="Bloem J."/>
            <person name="Labutti K."/>
            <person name="Salamov A."/>
            <person name="Andreopoulos B."/>
            <person name="Baker S."/>
            <person name="Barry K."/>
            <person name="Bills G."/>
            <person name="Bluhm B."/>
            <person name="Cannon C."/>
            <person name="Castanera R."/>
            <person name="Culley D."/>
            <person name="Daum C."/>
            <person name="Ezra D."/>
            <person name="Gonzalez J."/>
            <person name="Henrissat B."/>
            <person name="Kuo A."/>
            <person name="Liang C."/>
            <person name="Lipzen A."/>
            <person name="Lutzoni F."/>
            <person name="Magnuson J."/>
            <person name="Mondo S."/>
            <person name="Nolan M."/>
            <person name="Ohm R."/>
            <person name="Pangilinan J."/>
            <person name="Park H.-J."/>
            <person name="Ramirez L."/>
            <person name="Alfaro M."/>
            <person name="Sun H."/>
            <person name="Tritt A."/>
            <person name="Yoshinaga Y."/>
            <person name="Zwiers L.-H."/>
            <person name="Turgeon B."/>
            <person name="Goodwin S."/>
            <person name="Spatafora J."/>
            <person name="Crous P."/>
            <person name="Grigoriev I."/>
        </authorList>
    </citation>
    <scope>NUCLEOTIDE SEQUENCE</scope>
    <source>
        <strain evidence="10">ATCC 74209</strain>
    </source>
</reference>